<dbReference type="RefSeq" id="WP_160332879.1">
    <property type="nucleotide sequence ID" value="NZ_WSRS01000041.1"/>
</dbReference>
<dbReference type="AlphaFoldDB" id="A0A7X3G8R6"/>
<keyword evidence="1" id="KW-0472">Membrane</keyword>
<keyword evidence="1" id="KW-1133">Transmembrane helix</keyword>
<name>A0A7X3G8R6_9STRE</name>
<organism evidence="2 3">
    <name type="scientific">Streptococcus danieliae</name>
    <dbReference type="NCBI Taxonomy" id="747656"/>
    <lineage>
        <taxon>Bacteria</taxon>
        <taxon>Bacillati</taxon>
        <taxon>Bacillota</taxon>
        <taxon>Bacilli</taxon>
        <taxon>Lactobacillales</taxon>
        <taxon>Streptococcaceae</taxon>
        <taxon>Streptococcus</taxon>
    </lineage>
</organism>
<dbReference type="EMBL" id="WSRS01000041">
    <property type="protein sequence ID" value="MVX59090.1"/>
    <property type="molecule type" value="Genomic_DNA"/>
</dbReference>
<proteinExistence type="predicted"/>
<reference evidence="2 3" key="1">
    <citation type="submission" date="2019-12" db="EMBL/GenBank/DDBJ databases">
        <title>Microbes associate with the intestines of laboratory mice.</title>
        <authorList>
            <person name="Navarre W."/>
            <person name="Wong E."/>
        </authorList>
    </citation>
    <scope>NUCLEOTIDE SEQUENCE [LARGE SCALE GENOMIC DNA]</scope>
    <source>
        <strain evidence="2 3">NM51_B2-22</strain>
    </source>
</reference>
<feature type="transmembrane region" description="Helical" evidence="1">
    <location>
        <begin position="12"/>
        <end position="30"/>
    </location>
</feature>
<evidence type="ECO:0000313" key="2">
    <source>
        <dbReference type="EMBL" id="MVX59090.1"/>
    </source>
</evidence>
<accession>A0A7X3G8R6</accession>
<dbReference type="Proteomes" id="UP000461595">
    <property type="component" value="Unassembled WGS sequence"/>
</dbReference>
<comment type="caution">
    <text evidence="2">The sequence shown here is derived from an EMBL/GenBank/DDBJ whole genome shotgun (WGS) entry which is preliminary data.</text>
</comment>
<sequence length="282" mass="33494">MNRKQSLFHSRFYNSGYFTLILIIIFWAALIAELPVLVFPSLLTIFAHRLHVSSNKKMRIEYLRQDIQKVDLDLKQLDFFHNQGNVQSYQELAKPTLARLEQIQTEAIDLRKKLGLKRYNTIRKQAGTYQQQVLYQLQEYKQLDYQEQARLKESQVPPLDDNQWDGPIPDEIRETYLNIQRDHQEIVRKIEESTGGNQQELMAVHQSQMNNFQEILNGYLKIYHDPKDYYQAKQRLKKAQVAMEQFDLLLDETLKQLNETDMRNFEISLRILSPEDQTGDNK</sequence>
<evidence type="ECO:0008006" key="4">
    <source>
        <dbReference type="Google" id="ProtNLM"/>
    </source>
</evidence>
<gene>
    <name evidence="2" type="ORF">E5983_05445</name>
</gene>
<protein>
    <recommendedName>
        <fullName evidence="4">Membrane associated protein</fullName>
    </recommendedName>
</protein>
<evidence type="ECO:0000313" key="3">
    <source>
        <dbReference type="Proteomes" id="UP000461595"/>
    </source>
</evidence>
<evidence type="ECO:0000256" key="1">
    <source>
        <dbReference type="SAM" id="Phobius"/>
    </source>
</evidence>
<dbReference type="OrthoDB" id="2236717at2"/>
<keyword evidence="1" id="KW-0812">Transmembrane</keyword>